<dbReference type="RefSeq" id="WP_154070951.1">
    <property type="nucleotide sequence ID" value="NZ_FNTI01000001.1"/>
</dbReference>
<gene>
    <name evidence="1" type="ORF">SAMN05444171_0343</name>
</gene>
<dbReference type="Proteomes" id="UP000183208">
    <property type="component" value="Unassembled WGS sequence"/>
</dbReference>
<dbReference type="AlphaFoldDB" id="A0A1M7KJV4"/>
<name>A0A1M7KJV4_9BRAD</name>
<dbReference type="EMBL" id="FNTI01000001">
    <property type="protein sequence ID" value="SEB96747.1"/>
    <property type="molecule type" value="Genomic_DNA"/>
</dbReference>
<sequence length="58" mass="6387">MIRIQWSRKMFTIAAAMIVLAGVAGLMRPKPFSDSGLSAQWQCSKTAGFLVTCTHQRS</sequence>
<organism evidence="1 2">
    <name type="scientific">Bradyrhizobium lablabi</name>
    <dbReference type="NCBI Taxonomy" id="722472"/>
    <lineage>
        <taxon>Bacteria</taxon>
        <taxon>Pseudomonadati</taxon>
        <taxon>Pseudomonadota</taxon>
        <taxon>Alphaproteobacteria</taxon>
        <taxon>Hyphomicrobiales</taxon>
        <taxon>Nitrobacteraceae</taxon>
        <taxon>Bradyrhizobium</taxon>
    </lineage>
</organism>
<proteinExistence type="predicted"/>
<accession>A0A1M7KJV4</accession>
<reference evidence="1 2" key="1">
    <citation type="submission" date="2016-10" db="EMBL/GenBank/DDBJ databases">
        <authorList>
            <person name="de Groot N.N."/>
        </authorList>
    </citation>
    <scope>NUCLEOTIDE SEQUENCE [LARGE SCALE GENOMIC DNA]</scope>
    <source>
        <strain evidence="1 2">GAS522</strain>
    </source>
</reference>
<evidence type="ECO:0000313" key="2">
    <source>
        <dbReference type="Proteomes" id="UP000183208"/>
    </source>
</evidence>
<protein>
    <submittedName>
        <fullName evidence="1">Uncharacterized protein</fullName>
    </submittedName>
</protein>
<evidence type="ECO:0000313" key="1">
    <source>
        <dbReference type="EMBL" id="SEB96747.1"/>
    </source>
</evidence>